<feature type="domain" description="HTH tetR-type" evidence="5">
    <location>
        <begin position="12"/>
        <end position="72"/>
    </location>
</feature>
<sequence>MSEKKKTGRPKLLPQGKLEETLFQVFSQKGYTSTSIADLAQATGMKPPSLYLAFGNKEGMYAAALRYYRQYWLESLVQSLQDKTLTFEQRIRSFLSEAFRLFTCDGKPLGCIMTFSALAFQVDEQGMAEQLRDERLAFIRWLENEAREAQKSAELPAYMDPRAFACLIVTLEKGLALTSLDSPDPQVVQEMIDKVLTAVFR</sequence>
<gene>
    <name evidence="6" type="ORF">A7K98_19575</name>
    <name evidence="7" type="ORF">A7K99_19560</name>
</gene>
<dbReference type="InterPro" id="IPR001647">
    <property type="entry name" value="HTH_TetR"/>
</dbReference>
<dbReference type="Gene3D" id="1.10.10.60">
    <property type="entry name" value="Homeodomain-like"/>
    <property type="match status" value="1"/>
</dbReference>
<evidence type="ECO:0000313" key="9">
    <source>
        <dbReference type="Proteomes" id="UP000195814"/>
    </source>
</evidence>
<evidence type="ECO:0000256" key="4">
    <source>
        <dbReference type="PROSITE-ProRule" id="PRU00335"/>
    </source>
</evidence>
<dbReference type="SUPFAM" id="SSF48498">
    <property type="entry name" value="Tetracyclin repressor-like, C-terminal domain"/>
    <property type="match status" value="1"/>
</dbReference>
<proteinExistence type="predicted"/>
<keyword evidence="1" id="KW-0805">Transcription regulation</keyword>
<reference evidence="8 9" key="1">
    <citation type="submission" date="2016-05" db="EMBL/GenBank/DDBJ databases">
        <title>Complete genome sequence of two 2,5-diketo-D-glunonic acid producing strain Tatumella citrea.</title>
        <authorList>
            <person name="Duan C."/>
            <person name="Yang J."/>
            <person name="Yang S."/>
        </authorList>
    </citation>
    <scope>NUCLEOTIDE SEQUENCE [LARGE SCALE GENOMIC DNA]</scope>
    <source>
        <strain evidence="7 8">ATCC 39140</strain>
        <strain evidence="6 9">DSM 13699</strain>
    </source>
</reference>
<organism evidence="6 9">
    <name type="scientific">Tatumella citrea</name>
    <name type="common">Pantoea citrea</name>
    <dbReference type="NCBI Taxonomy" id="53336"/>
    <lineage>
        <taxon>Bacteria</taxon>
        <taxon>Pseudomonadati</taxon>
        <taxon>Pseudomonadota</taxon>
        <taxon>Gammaproteobacteria</taxon>
        <taxon>Enterobacterales</taxon>
        <taxon>Erwiniaceae</taxon>
        <taxon>Tatumella</taxon>
    </lineage>
</organism>
<dbReference type="RefSeq" id="WP_087490073.1">
    <property type="nucleotide sequence ID" value="NZ_CP015579.1"/>
</dbReference>
<evidence type="ECO:0000256" key="2">
    <source>
        <dbReference type="ARBA" id="ARBA00023125"/>
    </source>
</evidence>
<name>A0A1Y0LCC1_TATCI</name>
<protein>
    <submittedName>
        <fullName evidence="6">Transcriptional regulator</fullName>
    </submittedName>
</protein>
<evidence type="ECO:0000256" key="1">
    <source>
        <dbReference type="ARBA" id="ARBA00023015"/>
    </source>
</evidence>
<evidence type="ECO:0000259" key="5">
    <source>
        <dbReference type="PROSITE" id="PS50977"/>
    </source>
</evidence>
<keyword evidence="3" id="KW-0804">Transcription</keyword>
<feature type="DNA-binding region" description="H-T-H motif" evidence="4">
    <location>
        <begin position="35"/>
        <end position="54"/>
    </location>
</feature>
<evidence type="ECO:0000313" key="7">
    <source>
        <dbReference type="EMBL" id="ARU99761.1"/>
    </source>
</evidence>
<keyword evidence="2 4" id="KW-0238">DNA-binding</keyword>
<keyword evidence="8" id="KW-1185">Reference proteome</keyword>
<dbReference type="EMBL" id="CP015579">
    <property type="protein sequence ID" value="ARU95721.1"/>
    <property type="molecule type" value="Genomic_DNA"/>
</dbReference>
<accession>A0A1Y0LCC1</accession>
<dbReference type="PROSITE" id="PS50977">
    <property type="entry name" value="HTH_TETR_2"/>
    <property type="match status" value="1"/>
</dbReference>
<dbReference type="Proteomes" id="UP000195814">
    <property type="component" value="Chromosome"/>
</dbReference>
<dbReference type="InterPro" id="IPR036271">
    <property type="entry name" value="Tet_transcr_reg_TetR-rel_C_sf"/>
</dbReference>
<dbReference type="GO" id="GO:0003677">
    <property type="term" value="F:DNA binding"/>
    <property type="evidence" value="ECO:0007669"/>
    <property type="project" value="UniProtKB-UniRule"/>
</dbReference>
<evidence type="ECO:0000313" key="8">
    <source>
        <dbReference type="Proteomes" id="UP000195729"/>
    </source>
</evidence>
<dbReference type="PANTHER" id="PTHR47506">
    <property type="entry name" value="TRANSCRIPTIONAL REGULATORY PROTEIN"/>
    <property type="match status" value="1"/>
</dbReference>
<dbReference type="PANTHER" id="PTHR47506:SF1">
    <property type="entry name" value="HTH-TYPE TRANSCRIPTIONAL REGULATOR YJDC"/>
    <property type="match status" value="1"/>
</dbReference>
<dbReference type="Gene3D" id="1.10.357.10">
    <property type="entry name" value="Tetracycline Repressor, domain 2"/>
    <property type="match status" value="1"/>
</dbReference>
<dbReference type="Pfam" id="PF00440">
    <property type="entry name" value="TetR_N"/>
    <property type="match status" value="1"/>
</dbReference>
<dbReference type="KEGG" id="tci:A7K98_19575"/>
<dbReference type="InterPro" id="IPR009057">
    <property type="entry name" value="Homeodomain-like_sf"/>
</dbReference>
<dbReference type="AlphaFoldDB" id="A0A1Y0LCC1"/>
<evidence type="ECO:0000313" key="6">
    <source>
        <dbReference type="EMBL" id="ARU95721.1"/>
    </source>
</evidence>
<dbReference type="Proteomes" id="UP000195729">
    <property type="component" value="Chromosome"/>
</dbReference>
<evidence type="ECO:0000256" key="3">
    <source>
        <dbReference type="ARBA" id="ARBA00023163"/>
    </source>
</evidence>
<dbReference type="EMBL" id="CP015581">
    <property type="protein sequence ID" value="ARU99761.1"/>
    <property type="molecule type" value="Genomic_DNA"/>
</dbReference>
<dbReference type="SUPFAM" id="SSF46689">
    <property type="entry name" value="Homeodomain-like"/>
    <property type="match status" value="1"/>
</dbReference>
<dbReference type="OrthoDB" id="270177at2"/>